<keyword evidence="2" id="KW-1003">Cell membrane</keyword>
<keyword evidence="5 6" id="KW-0472">Membrane</keyword>
<feature type="transmembrane region" description="Helical" evidence="6">
    <location>
        <begin position="39"/>
        <end position="57"/>
    </location>
</feature>
<dbReference type="EMBL" id="JBHSBL010000005">
    <property type="protein sequence ID" value="MFC4064067.1"/>
    <property type="molecule type" value="Genomic_DNA"/>
</dbReference>
<evidence type="ECO:0000256" key="5">
    <source>
        <dbReference type="ARBA" id="ARBA00023136"/>
    </source>
</evidence>
<dbReference type="PANTHER" id="PTHR36115:SF6">
    <property type="entry name" value="PROLINE-RICH ANTIGEN HOMOLOG"/>
    <property type="match status" value="1"/>
</dbReference>
<feature type="transmembrane region" description="Helical" evidence="6">
    <location>
        <begin position="14"/>
        <end position="32"/>
    </location>
</feature>
<evidence type="ECO:0000313" key="8">
    <source>
        <dbReference type="EMBL" id="MFC4064067.1"/>
    </source>
</evidence>
<name>A0ABV8IJ49_9ACTN</name>
<evidence type="ECO:0000256" key="2">
    <source>
        <dbReference type="ARBA" id="ARBA00022475"/>
    </source>
</evidence>
<organism evidence="8 9">
    <name type="scientific">Actinoplanes subglobosus</name>
    <dbReference type="NCBI Taxonomy" id="1547892"/>
    <lineage>
        <taxon>Bacteria</taxon>
        <taxon>Bacillati</taxon>
        <taxon>Actinomycetota</taxon>
        <taxon>Actinomycetes</taxon>
        <taxon>Micromonosporales</taxon>
        <taxon>Micromonosporaceae</taxon>
        <taxon>Actinoplanes</taxon>
    </lineage>
</organism>
<evidence type="ECO:0000256" key="6">
    <source>
        <dbReference type="SAM" id="Phobius"/>
    </source>
</evidence>
<gene>
    <name evidence="8" type="ORF">ACFO0C_03940</name>
</gene>
<dbReference type="InterPro" id="IPR051791">
    <property type="entry name" value="Pra-immunoreactive"/>
</dbReference>
<evidence type="ECO:0000259" key="7">
    <source>
        <dbReference type="Pfam" id="PF06271"/>
    </source>
</evidence>
<accession>A0ABV8IJ49</accession>
<comment type="caution">
    <text evidence="8">The sequence shown here is derived from an EMBL/GenBank/DDBJ whole genome shotgun (WGS) entry which is preliminary data.</text>
</comment>
<keyword evidence="3 6" id="KW-0812">Transmembrane</keyword>
<evidence type="ECO:0000256" key="3">
    <source>
        <dbReference type="ARBA" id="ARBA00022692"/>
    </source>
</evidence>
<protein>
    <submittedName>
        <fullName evidence="8">RDD family protein</fullName>
    </submittedName>
</protein>
<feature type="domain" description="RDD" evidence="7">
    <location>
        <begin position="8"/>
        <end position="112"/>
    </location>
</feature>
<keyword evidence="4 6" id="KW-1133">Transmembrane helix</keyword>
<comment type="subcellular location">
    <subcellularLocation>
        <location evidence="1">Cell membrane</location>
        <topology evidence="1">Multi-pass membrane protein</topology>
    </subcellularLocation>
</comment>
<dbReference type="RefSeq" id="WP_378065110.1">
    <property type="nucleotide sequence ID" value="NZ_JBHSBL010000005.1"/>
</dbReference>
<feature type="transmembrane region" description="Helical" evidence="6">
    <location>
        <begin position="77"/>
        <end position="99"/>
    </location>
</feature>
<evidence type="ECO:0000313" key="9">
    <source>
        <dbReference type="Proteomes" id="UP001595867"/>
    </source>
</evidence>
<sequence>MVALNEAAGLGPRLGALVIDWVLCLLIASLYASPAEKSWPAVLVLVLANTFFLGLFGQTPGMRLLRIRCASYPDGGVIGLGRGLLRAVLLGLFVPAIILNSQGRGLHDRAAGSMVVPVPRSPAP</sequence>
<dbReference type="PANTHER" id="PTHR36115">
    <property type="entry name" value="PROLINE-RICH ANTIGEN HOMOLOG-RELATED"/>
    <property type="match status" value="1"/>
</dbReference>
<reference evidence="9" key="1">
    <citation type="journal article" date="2019" name="Int. J. Syst. Evol. Microbiol.">
        <title>The Global Catalogue of Microorganisms (GCM) 10K type strain sequencing project: providing services to taxonomists for standard genome sequencing and annotation.</title>
        <authorList>
            <consortium name="The Broad Institute Genomics Platform"/>
            <consortium name="The Broad Institute Genome Sequencing Center for Infectious Disease"/>
            <person name="Wu L."/>
            <person name="Ma J."/>
        </authorList>
    </citation>
    <scope>NUCLEOTIDE SEQUENCE [LARGE SCALE GENOMIC DNA]</scope>
    <source>
        <strain evidence="9">TBRC 5832</strain>
    </source>
</reference>
<dbReference type="InterPro" id="IPR010432">
    <property type="entry name" value="RDD"/>
</dbReference>
<keyword evidence="9" id="KW-1185">Reference proteome</keyword>
<evidence type="ECO:0000256" key="4">
    <source>
        <dbReference type="ARBA" id="ARBA00022989"/>
    </source>
</evidence>
<evidence type="ECO:0000256" key="1">
    <source>
        <dbReference type="ARBA" id="ARBA00004651"/>
    </source>
</evidence>
<dbReference type="Pfam" id="PF06271">
    <property type="entry name" value="RDD"/>
    <property type="match status" value="1"/>
</dbReference>
<proteinExistence type="predicted"/>
<dbReference type="Proteomes" id="UP001595867">
    <property type="component" value="Unassembled WGS sequence"/>
</dbReference>